<dbReference type="Proteomes" id="UP000695802">
    <property type="component" value="Unassembled WGS sequence"/>
</dbReference>
<keyword evidence="4" id="KW-1185">Reference proteome</keyword>
<dbReference type="EMBL" id="JAFIWB010000002">
    <property type="protein sequence ID" value="MBN6101106.1"/>
    <property type="molecule type" value="Genomic_DNA"/>
</dbReference>
<feature type="domain" description="DUF4189" evidence="2">
    <location>
        <begin position="57"/>
        <end position="152"/>
    </location>
</feature>
<gene>
    <name evidence="3" type="ORF">JR064_02870</name>
</gene>
<evidence type="ECO:0000313" key="4">
    <source>
        <dbReference type="Proteomes" id="UP000695802"/>
    </source>
</evidence>
<comment type="caution">
    <text evidence="3">The sequence shown here is derived from an EMBL/GenBank/DDBJ whole genome shotgun (WGS) entry which is preliminary data.</text>
</comment>
<protein>
    <submittedName>
        <fullName evidence="3">DUF4189 domain-containing protein</fullName>
    </submittedName>
</protein>
<dbReference type="InterPro" id="IPR025240">
    <property type="entry name" value="DUF4189"/>
</dbReference>
<evidence type="ECO:0000259" key="2">
    <source>
        <dbReference type="Pfam" id="PF13827"/>
    </source>
</evidence>
<reference evidence="3 4" key="1">
    <citation type="submission" date="2021-02" db="EMBL/GenBank/DDBJ databases">
        <title>Taxonomically Unique Crown Gall-Associated Xanthomonas Stains Have Deficiency in Virulence Repertories.</title>
        <authorList>
            <person name="Mafakheri H."/>
            <person name="Taghavi S.M."/>
            <person name="Dimkic I."/>
            <person name="Nemanja K."/>
            <person name="Osdaghi E."/>
        </authorList>
    </citation>
    <scope>NUCLEOTIDE SEQUENCE [LARGE SCALE GENOMIC DNA]</scope>
    <source>
        <strain evidence="3 4">FX4</strain>
    </source>
</reference>
<feature type="signal peptide" evidence="1">
    <location>
        <begin position="1"/>
        <end position="23"/>
    </location>
</feature>
<sequence>MKNRIAYTIIAMATLGAPFTLFGQTRCPVGTQAGSAQCLPDDDVAPSRPTGEWIKTWGALVRSNQRGGAWSSQGAFSENDARQDALNKCRATGASDCVADATYFNQCIAVAASNEPGVNINTGKDKATAGKRAVADCGKVSSSQCVVVFSECTDPVFKKY</sequence>
<feature type="chain" id="PRO_5045598958" evidence="1">
    <location>
        <begin position="24"/>
        <end position="160"/>
    </location>
</feature>
<keyword evidence="1" id="KW-0732">Signal</keyword>
<evidence type="ECO:0000313" key="3">
    <source>
        <dbReference type="EMBL" id="MBN6101106.1"/>
    </source>
</evidence>
<dbReference type="RefSeq" id="WP_206228766.1">
    <property type="nucleotide sequence ID" value="NZ_JAFIWB010000002.1"/>
</dbReference>
<accession>A0ABS3AXV4</accession>
<organism evidence="3 4">
    <name type="scientific">Xanthomonas bonasiae</name>
    <dbReference type="NCBI Taxonomy" id="2810351"/>
    <lineage>
        <taxon>Bacteria</taxon>
        <taxon>Pseudomonadati</taxon>
        <taxon>Pseudomonadota</taxon>
        <taxon>Gammaproteobacteria</taxon>
        <taxon>Lysobacterales</taxon>
        <taxon>Lysobacteraceae</taxon>
        <taxon>Xanthomonas</taxon>
    </lineage>
</organism>
<evidence type="ECO:0000256" key="1">
    <source>
        <dbReference type="SAM" id="SignalP"/>
    </source>
</evidence>
<proteinExistence type="predicted"/>
<dbReference type="Pfam" id="PF13827">
    <property type="entry name" value="DUF4189"/>
    <property type="match status" value="1"/>
</dbReference>
<name>A0ABS3AXV4_9XANT</name>